<dbReference type="PANTHER" id="PTHR31350">
    <property type="entry name" value="SI:DKEY-261L7.2"/>
    <property type="match status" value="1"/>
</dbReference>
<keyword evidence="2" id="KW-0238">DNA-binding</keyword>
<dbReference type="GO" id="GO:0003677">
    <property type="term" value="F:DNA binding"/>
    <property type="evidence" value="ECO:0007669"/>
    <property type="project" value="UniProtKB-KW"/>
</dbReference>
<dbReference type="PANTHER" id="PTHR31350:SF27">
    <property type="entry name" value="HEMIMETHYLATED DNA-BINDING DOMAIN-CONTAINING PROTEIN"/>
    <property type="match status" value="1"/>
</dbReference>
<dbReference type="InterPro" id="IPR011722">
    <property type="entry name" value="Hemimethylated_DNA-bd_dom"/>
</dbReference>
<organism evidence="2 3">
    <name type="scientific">Calycina marina</name>
    <dbReference type="NCBI Taxonomy" id="1763456"/>
    <lineage>
        <taxon>Eukaryota</taxon>
        <taxon>Fungi</taxon>
        <taxon>Dikarya</taxon>
        <taxon>Ascomycota</taxon>
        <taxon>Pezizomycotina</taxon>
        <taxon>Leotiomycetes</taxon>
        <taxon>Helotiales</taxon>
        <taxon>Pezizellaceae</taxon>
        <taxon>Calycina</taxon>
    </lineage>
</organism>
<name>A0A9P7ZBR4_9HELO</name>
<dbReference type="InterPro" id="IPR036623">
    <property type="entry name" value="Hemimethylated_DNA-bd_sf"/>
</dbReference>
<dbReference type="Pfam" id="PF13369">
    <property type="entry name" value="Transglut_core2"/>
    <property type="match status" value="1"/>
</dbReference>
<keyword evidence="3" id="KW-1185">Reference proteome</keyword>
<dbReference type="InterPro" id="IPR032698">
    <property type="entry name" value="SirB1_N"/>
</dbReference>
<dbReference type="Pfam" id="PF12937">
    <property type="entry name" value="F-box-like"/>
    <property type="match status" value="1"/>
</dbReference>
<dbReference type="AlphaFoldDB" id="A0A9P7ZBR4"/>
<evidence type="ECO:0000259" key="1">
    <source>
        <dbReference type="PROSITE" id="PS50181"/>
    </source>
</evidence>
<dbReference type="SUPFAM" id="SSF81383">
    <property type="entry name" value="F-box domain"/>
    <property type="match status" value="1"/>
</dbReference>
<dbReference type="InterPro" id="IPR001810">
    <property type="entry name" value="F-box_dom"/>
</dbReference>
<proteinExistence type="predicted"/>
<gene>
    <name evidence="2" type="ORF">BJ878DRAFT_485034</name>
</gene>
<dbReference type="OrthoDB" id="28868at2759"/>
<reference evidence="2" key="1">
    <citation type="journal article" date="2021" name="IMA Fungus">
        <title>Genomic characterization of three marine fungi, including Emericellopsis atlantica sp. nov. with signatures of a generalist lifestyle and marine biomass degradation.</title>
        <authorList>
            <person name="Hagestad O.C."/>
            <person name="Hou L."/>
            <person name="Andersen J.H."/>
            <person name="Hansen E.H."/>
            <person name="Altermark B."/>
            <person name="Li C."/>
            <person name="Kuhnert E."/>
            <person name="Cox R.J."/>
            <person name="Crous P.W."/>
            <person name="Spatafora J.W."/>
            <person name="Lail K."/>
            <person name="Amirebrahimi M."/>
            <person name="Lipzen A."/>
            <person name="Pangilinan J."/>
            <person name="Andreopoulos W."/>
            <person name="Hayes R.D."/>
            <person name="Ng V."/>
            <person name="Grigoriev I.V."/>
            <person name="Jackson S.A."/>
            <person name="Sutton T.D.S."/>
            <person name="Dobson A.D.W."/>
            <person name="Rama T."/>
        </authorList>
    </citation>
    <scope>NUCLEOTIDE SEQUENCE</scope>
    <source>
        <strain evidence="2">TRa3180A</strain>
    </source>
</reference>
<dbReference type="Gene3D" id="2.30.30.390">
    <property type="entry name" value="Hemimethylated DNA-binding domain"/>
    <property type="match status" value="1"/>
</dbReference>
<dbReference type="Proteomes" id="UP000887226">
    <property type="component" value="Unassembled WGS sequence"/>
</dbReference>
<dbReference type="InterPro" id="IPR036047">
    <property type="entry name" value="F-box-like_dom_sf"/>
</dbReference>
<dbReference type="SMART" id="SM00992">
    <property type="entry name" value="YccV-like"/>
    <property type="match status" value="1"/>
</dbReference>
<feature type="domain" description="F-box" evidence="1">
    <location>
        <begin position="7"/>
        <end position="54"/>
    </location>
</feature>
<evidence type="ECO:0000313" key="2">
    <source>
        <dbReference type="EMBL" id="KAG9249169.1"/>
    </source>
</evidence>
<dbReference type="NCBIfam" id="TIGR02097">
    <property type="entry name" value="yccV"/>
    <property type="match status" value="1"/>
</dbReference>
<comment type="caution">
    <text evidence="2">The sequence shown here is derived from an EMBL/GenBank/DDBJ whole genome shotgun (WGS) entry which is preliminary data.</text>
</comment>
<dbReference type="Gene3D" id="1.20.1280.50">
    <property type="match status" value="1"/>
</dbReference>
<dbReference type="Pfam" id="PF08755">
    <property type="entry name" value="YccV-like"/>
    <property type="match status" value="1"/>
</dbReference>
<dbReference type="PROSITE" id="PS50181">
    <property type="entry name" value="FBOX"/>
    <property type="match status" value="1"/>
</dbReference>
<evidence type="ECO:0000313" key="3">
    <source>
        <dbReference type="Proteomes" id="UP000887226"/>
    </source>
</evidence>
<dbReference type="SUPFAM" id="SSF141255">
    <property type="entry name" value="YccV-like"/>
    <property type="match status" value="1"/>
</dbReference>
<sequence>MASVQEATTLNVLPDEVLQHVLFYIPAQDIIENVQLACKRFHRLGSEPLLWRQYCKDSYQYWDSKHRIQQKFMGKVGDVDWKRLYLHRSNVSCKTSELLDDILNGQTNRIRKFDQIEEFGYDAKDTLLRHCKTSADAEDALSRRYYATAVLDFLHRSKALAEWSRLARGEHVPIERALGGFDLFVLHDQHGDLQEISQMFDDIAVRLHAEYPQFDSLTLRQRALSVIRFLRAQNLVGLNSDVAYRDLQNNYIGIALQDSAHPSLPLISVGIYCAVAKRLGLDARSCGIPNHVHAIIYPHPSEPLDGEGGDMSLMYLDPYRSEHEVPVAHIREMLSGWGISAQETARFLAESSSGNLILRTSRNILATIHEFRGQGESSNTGHPTIKLHANPFADMDNAFYSALWANFMLSSPVESQRQFVQLIVERFERLYPMDASLIEKHIYPLYNSPGANGRPLYETVRVVRAADATPRQLKLRNIHVAGDRVKYKVGQVFRHKRYGYAAVITGWDFECGMNSEWIAYNDVDSLDRGRHQSFYHALVEDTSIRYVAEENVEIHEPGVPTSLMGLAGKFFKRWDRESKTFVSNIRDEFPED</sequence>
<accession>A0A9P7ZBR4</accession>
<dbReference type="EMBL" id="MU253738">
    <property type="protein sequence ID" value="KAG9249169.1"/>
    <property type="molecule type" value="Genomic_DNA"/>
</dbReference>
<protein>
    <submittedName>
        <fullName evidence="2">Hemimethylated DNA-binding protein YccV like-domain-containing protein</fullName>
    </submittedName>
</protein>